<evidence type="ECO:0000313" key="2">
    <source>
        <dbReference type="EMBL" id="GJT95378.1"/>
    </source>
</evidence>
<dbReference type="Gene3D" id="3.30.420.10">
    <property type="entry name" value="Ribonuclease H-like superfamily/Ribonuclease H"/>
    <property type="match status" value="1"/>
</dbReference>
<evidence type="ECO:0000259" key="1">
    <source>
        <dbReference type="Pfam" id="PF17921"/>
    </source>
</evidence>
<dbReference type="GO" id="GO:0003964">
    <property type="term" value="F:RNA-directed DNA polymerase activity"/>
    <property type="evidence" value="ECO:0007669"/>
    <property type="project" value="UniProtKB-KW"/>
</dbReference>
<dbReference type="EMBL" id="BQNB010020382">
    <property type="protein sequence ID" value="GJT95378.1"/>
    <property type="molecule type" value="Genomic_DNA"/>
</dbReference>
<reference evidence="2" key="2">
    <citation type="submission" date="2022-01" db="EMBL/GenBank/DDBJ databases">
        <authorList>
            <person name="Yamashiro T."/>
            <person name="Shiraishi A."/>
            <person name="Satake H."/>
            <person name="Nakayama K."/>
        </authorList>
    </citation>
    <scope>NUCLEOTIDE SEQUENCE</scope>
</reference>
<dbReference type="SUPFAM" id="SSF53098">
    <property type="entry name" value="Ribonuclease H-like"/>
    <property type="match status" value="1"/>
</dbReference>
<protein>
    <submittedName>
        <fullName evidence="2">Reverse transcriptase domain-containing protein</fullName>
    </submittedName>
</protein>
<dbReference type="PANTHER" id="PTHR48475:SF2">
    <property type="entry name" value="RIBONUCLEASE H"/>
    <property type="match status" value="1"/>
</dbReference>
<feature type="domain" description="Integrase zinc-binding" evidence="1">
    <location>
        <begin position="99"/>
        <end position="149"/>
    </location>
</feature>
<keyword evidence="2" id="KW-0695">RNA-directed DNA polymerase</keyword>
<keyword evidence="2" id="KW-0548">Nucleotidyltransferase</keyword>
<proteinExistence type="predicted"/>
<dbReference type="PANTHER" id="PTHR48475">
    <property type="entry name" value="RIBONUCLEASE H"/>
    <property type="match status" value="1"/>
</dbReference>
<dbReference type="InterPro" id="IPR036397">
    <property type="entry name" value="RNaseH_sf"/>
</dbReference>
<keyword evidence="2" id="KW-0808">Transferase</keyword>
<dbReference type="Pfam" id="PF17921">
    <property type="entry name" value="Integrase_H2C2"/>
    <property type="match status" value="1"/>
</dbReference>
<dbReference type="Gene3D" id="1.10.340.70">
    <property type="match status" value="1"/>
</dbReference>
<dbReference type="InterPro" id="IPR012337">
    <property type="entry name" value="RNaseH-like_sf"/>
</dbReference>
<evidence type="ECO:0000313" key="3">
    <source>
        <dbReference type="Proteomes" id="UP001151760"/>
    </source>
</evidence>
<dbReference type="Proteomes" id="UP001151760">
    <property type="component" value="Unassembled WGS sequence"/>
</dbReference>
<accession>A0ABQ5I7K8</accession>
<sequence length="331" mass="37796">MVQYLDKTKSLIQGFDRFTIKQVPRGDNKKVDALSKIASTSFAHLLKQVLVEILKNKSISEMEISTRKAQRFELRDGVLYRRSFLQPWLRCVRPLQADYVLREIHAGSCSMHSGPWSIVARALRSGYYWPTMHRDARDMIKKCSDCQVHRLIPRQPQQELTPITSLWPFYKWGIDIAGPFPVAAGGLKFLIVAIDYLTKWIEAKAVATITEAVIPAEIGMPTIRTAEVNVATNDDERRIDLDLLEERRERVAICEAKAKSKMKGYYDAKKMHENLDQSGKDPTKSLKHWEKAHTSCVTWMGVSCPAHGIFAISRDAIFRRSYGPRTDTFAP</sequence>
<dbReference type="InterPro" id="IPR041588">
    <property type="entry name" value="Integrase_H2C2"/>
</dbReference>
<organism evidence="2 3">
    <name type="scientific">Tanacetum coccineum</name>
    <dbReference type="NCBI Taxonomy" id="301880"/>
    <lineage>
        <taxon>Eukaryota</taxon>
        <taxon>Viridiplantae</taxon>
        <taxon>Streptophyta</taxon>
        <taxon>Embryophyta</taxon>
        <taxon>Tracheophyta</taxon>
        <taxon>Spermatophyta</taxon>
        <taxon>Magnoliopsida</taxon>
        <taxon>eudicotyledons</taxon>
        <taxon>Gunneridae</taxon>
        <taxon>Pentapetalae</taxon>
        <taxon>asterids</taxon>
        <taxon>campanulids</taxon>
        <taxon>Asterales</taxon>
        <taxon>Asteraceae</taxon>
        <taxon>Asteroideae</taxon>
        <taxon>Anthemideae</taxon>
        <taxon>Anthemidinae</taxon>
        <taxon>Tanacetum</taxon>
    </lineage>
</organism>
<comment type="caution">
    <text evidence="2">The sequence shown here is derived from an EMBL/GenBank/DDBJ whole genome shotgun (WGS) entry which is preliminary data.</text>
</comment>
<name>A0ABQ5I7K8_9ASTR</name>
<keyword evidence="3" id="KW-1185">Reference proteome</keyword>
<gene>
    <name evidence="2" type="ORF">Tco_1090896</name>
</gene>
<reference evidence="2" key="1">
    <citation type="journal article" date="2022" name="Int. J. Mol. Sci.">
        <title>Draft Genome of Tanacetum Coccineum: Genomic Comparison of Closely Related Tanacetum-Family Plants.</title>
        <authorList>
            <person name="Yamashiro T."/>
            <person name="Shiraishi A."/>
            <person name="Nakayama K."/>
            <person name="Satake H."/>
        </authorList>
    </citation>
    <scope>NUCLEOTIDE SEQUENCE</scope>
</reference>